<evidence type="ECO:0000313" key="3">
    <source>
        <dbReference type="Proteomes" id="UP000242949"/>
    </source>
</evidence>
<dbReference type="Pfam" id="PF01248">
    <property type="entry name" value="Ribosomal_L7Ae"/>
    <property type="match status" value="1"/>
</dbReference>
<dbReference type="AlphaFoldDB" id="A0A1G6H4F4"/>
<accession>A0A1G6H4F4</accession>
<dbReference type="InterPro" id="IPR004038">
    <property type="entry name" value="Ribosomal_eL8/eL30/eS12/Gad45"/>
</dbReference>
<dbReference type="Gene3D" id="3.30.1330.30">
    <property type="match status" value="1"/>
</dbReference>
<dbReference type="NCBIfam" id="NF005825">
    <property type="entry name" value="PRK07714.1"/>
    <property type="match status" value="1"/>
</dbReference>
<organism evidence="2 3">
    <name type="scientific">Pelagirhabdus alkalitolerans</name>
    <dbReference type="NCBI Taxonomy" id="1612202"/>
    <lineage>
        <taxon>Bacteria</taxon>
        <taxon>Bacillati</taxon>
        <taxon>Bacillota</taxon>
        <taxon>Bacilli</taxon>
        <taxon>Bacillales</taxon>
        <taxon>Bacillaceae</taxon>
        <taxon>Pelagirhabdus</taxon>
    </lineage>
</organism>
<gene>
    <name evidence="2" type="ORF">SAMN05421734_102208</name>
</gene>
<proteinExistence type="predicted"/>
<dbReference type="STRING" id="1612202.SAMN05421734_102208"/>
<dbReference type="OrthoDB" id="9794863at2"/>
<dbReference type="EMBL" id="FMYI01000002">
    <property type="protein sequence ID" value="SDB89043.1"/>
    <property type="molecule type" value="Genomic_DNA"/>
</dbReference>
<keyword evidence="2" id="KW-0689">Ribosomal protein</keyword>
<keyword evidence="3" id="KW-1185">Reference proteome</keyword>
<dbReference type="Proteomes" id="UP000242949">
    <property type="component" value="Unassembled WGS sequence"/>
</dbReference>
<keyword evidence="2" id="KW-0687">Ribonucleoprotein</keyword>
<sequence>MSNEKAFLNLLGLATRARKISLGEEQILKDIKRKQAKLVLIASDTGYQTHKRLTDKCTFYNIPYRIVTDRLTLSAAIGKADRVAIAVNDEGFAKKMCTLLD</sequence>
<name>A0A1G6H4F4_9BACI</name>
<dbReference type="GO" id="GO:0005840">
    <property type="term" value="C:ribosome"/>
    <property type="evidence" value="ECO:0007669"/>
    <property type="project" value="UniProtKB-KW"/>
</dbReference>
<evidence type="ECO:0000259" key="1">
    <source>
        <dbReference type="Pfam" id="PF01248"/>
    </source>
</evidence>
<feature type="domain" description="Ribosomal protein eL8/eL30/eS12/Gadd45" evidence="1">
    <location>
        <begin position="7"/>
        <end position="96"/>
    </location>
</feature>
<reference evidence="3" key="1">
    <citation type="submission" date="2016-09" db="EMBL/GenBank/DDBJ databases">
        <authorList>
            <person name="Varghese N."/>
            <person name="Submissions S."/>
        </authorList>
    </citation>
    <scope>NUCLEOTIDE SEQUENCE [LARGE SCALE GENOMIC DNA]</scope>
    <source>
        <strain evidence="3">S5</strain>
    </source>
</reference>
<dbReference type="InterPro" id="IPR029064">
    <property type="entry name" value="Ribosomal_eL30-like_sf"/>
</dbReference>
<evidence type="ECO:0000313" key="2">
    <source>
        <dbReference type="EMBL" id="SDB89043.1"/>
    </source>
</evidence>
<dbReference type="RefSeq" id="WP_090793085.1">
    <property type="nucleotide sequence ID" value="NZ_FMYI01000002.1"/>
</dbReference>
<dbReference type="SUPFAM" id="SSF55315">
    <property type="entry name" value="L30e-like"/>
    <property type="match status" value="1"/>
</dbReference>
<protein>
    <submittedName>
        <fullName evidence="2">Ribosomal protein L7Ae</fullName>
    </submittedName>
</protein>